<dbReference type="SUPFAM" id="SSF51197">
    <property type="entry name" value="Clavaminate synthase-like"/>
    <property type="match status" value="1"/>
</dbReference>
<organism evidence="6 7">
    <name type="scientific">Panagrolaimus davidi</name>
    <dbReference type="NCBI Taxonomy" id="227884"/>
    <lineage>
        <taxon>Eukaryota</taxon>
        <taxon>Metazoa</taxon>
        <taxon>Ecdysozoa</taxon>
        <taxon>Nematoda</taxon>
        <taxon>Chromadorea</taxon>
        <taxon>Rhabditida</taxon>
        <taxon>Tylenchina</taxon>
        <taxon>Panagrolaimomorpha</taxon>
        <taxon>Panagrolaimoidea</taxon>
        <taxon>Panagrolaimidae</taxon>
        <taxon>Panagrolaimus</taxon>
    </lineage>
</organism>
<comment type="cofactor">
    <cofactor evidence="1">
        <name>L-ascorbate</name>
        <dbReference type="ChEBI" id="CHEBI:38290"/>
    </cofactor>
</comment>
<evidence type="ECO:0000259" key="5">
    <source>
        <dbReference type="Pfam" id="PF02668"/>
    </source>
</evidence>
<dbReference type="PANTHER" id="PTHR10696:SF51">
    <property type="entry name" value="TRIMETHYLLYSINE DIOXYGENASE, MITOCHONDRIAL"/>
    <property type="match status" value="1"/>
</dbReference>
<comment type="pathway">
    <text evidence="2">Amine and polyamine biosynthesis; carnitine biosynthesis.</text>
</comment>
<evidence type="ECO:0000256" key="2">
    <source>
        <dbReference type="ARBA" id="ARBA00005022"/>
    </source>
</evidence>
<dbReference type="GO" id="GO:0016491">
    <property type="term" value="F:oxidoreductase activity"/>
    <property type="evidence" value="ECO:0007669"/>
    <property type="project" value="UniProtKB-KW"/>
</dbReference>
<dbReference type="InterPro" id="IPR003819">
    <property type="entry name" value="TauD/TfdA-like"/>
</dbReference>
<dbReference type="InterPro" id="IPR042098">
    <property type="entry name" value="TauD-like_sf"/>
</dbReference>
<protein>
    <submittedName>
        <fullName evidence="7">TauD/TfdA-like domain-containing protein</fullName>
    </submittedName>
</protein>
<accession>A0A914QXE8</accession>
<proteinExistence type="predicted"/>
<evidence type="ECO:0000256" key="3">
    <source>
        <dbReference type="ARBA" id="ARBA00022873"/>
    </source>
</evidence>
<dbReference type="GO" id="GO:0045329">
    <property type="term" value="P:carnitine biosynthetic process"/>
    <property type="evidence" value="ECO:0007669"/>
    <property type="project" value="UniProtKB-KW"/>
</dbReference>
<dbReference type="InterPro" id="IPR050411">
    <property type="entry name" value="AlphaKG_dependent_hydroxylases"/>
</dbReference>
<dbReference type="GO" id="GO:0005739">
    <property type="term" value="C:mitochondrion"/>
    <property type="evidence" value="ECO:0007669"/>
    <property type="project" value="TreeGrafter"/>
</dbReference>
<evidence type="ECO:0000256" key="4">
    <source>
        <dbReference type="ARBA" id="ARBA00023002"/>
    </source>
</evidence>
<dbReference type="WBParaSite" id="PDA_v2.g6552.t1">
    <property type="protein sequence ID" value="PDA_v2.g6552.t1"/>
    <property type="gene ID" value="PDA_v2.g6552"/>
</dbReference>
<dbReference type="PANTHER" id="PTHR10696">
    <property type="entry name" value="GAMMA-BUTYROBETAINE HYDROXYLASE-RELATED"/>
    <property type="match status" value="1"/>
</dbReference>
<reference evidence="7" key="1">
    <citation type="submission" date="2022-11" db="UniProtKB">
        <authorList>
            <consortium name="WormBaseParasite"/>
        </authorList>
    </citation>
    <scope>IDENTIFICATION</scope>
</reference>
<evidence type="ECO:0000313" key="6">
    <source>
        <dbReference type="Proteomes" id="UP000887578"/>
    </source>
</evidence>
<keyword evidence="4" id="KW-0560">Oxidoreductase</keyword>
<dbReference type="Proteomes" id="UP000887578">
    <property type="component" value="Unplaced"/>
</dbReference>
<keyword evidence="6" id="KW-1185">Reference proteome</keyword>
<dbReference type="Gene3D" id="3.60.130.10">
    <property type="entry name" value="Clavaminate synthase-like"/>
    <property type="match status" value="1"/>
</dbReference>
<keyword evidence="3" id="KW-0124">Carnitine biosynthesis</keyword>
<dbReference type="AlphaFoldDB" id="A0A914QXE8"/>
<feature type="domain" description="TauD/TfdA-like" evidence="5">
    <location>
        <begin position="14"/>
        <end position="67"/>
    </location>
</feature>
<evidence type="ECO:0000256" key="1">
    <source>
        <dbReference type="ARBA" id="ARBA00001961"/>
    </source>
</evidence>
<evidence type="ECO:0000313" key="7">
    <source>
        <dbReference type="WBParaSite" id="PDA_v2.g6552.t1"/>
    </source>
</evidence>
<sequence>MNLGTENDIKNVVTFYEAYEAFSQLIHKPEFALNISLKPGTVIFIDNYRVLHARTAFKGARRMCGCYLSRDDFLAKARTVLPSSFKHI</sequence>
<name>A0A914QXE8_9BILA</name>
<dbReference type="Pfam" id="PF02668">
    <property type="entry name" value="TauD"/>
    <property type="match status" value="1"/>
</dbReference>